<dbReference type="InterPro" id="IPR033290">
    <property type="entry name" value="CCDC39"/>
</dbReference>
<organism evidence="7 8">
    <name type="scientific">Zophobas morio</name>
    <dbReference type="NCBI Taxonomy" id="2755281"/>
    <lineage>
        <taxon>Eukaryota</taxon>
        <taxon>Metazoa</taxon>
        <taxon>Ecdysozoa</taxon>
        <taxon>Arthropoda</taxon>
        <taxon>Hexapoda</taxon>
        <taxon>Insecta</taxon>
        <taxon>Pterygota</taxon>
        <taxon>Neoptera</taxon>
        <taxon>Endopterygota</taxon>
        <taxon>Coleoptera</taxon>
        <taxon>Polyphaga</taxon>
        <taxon>Cucujiformia</taxon>
        <taxon>Tenebrionidae</taxon>
        <taxon>Zophobas</taxon>
    </lineage>
</organism>
<protein>
    <recommendedName>
        <fullName evidence="2">Coiled-coil domain-containing protein 39</fullName>
    </recommendedName>
</protein>
<feature type="coiled-coil region" evidence="5">
    <location>
        <begin position="740"/>
        <end position="819"/>
    </location>
</feature>
<evidence type="ECO:0000313" key="7">
    <source>
        <dbReference type="EMBL" id="KAJ3655060.1"/>
    </source>
</evidence>
<comment type="caution">
    <text evidence="7">The sequence shown here is derived from an EMBL/GenBank/DDBJ whole genome shotgun (WGS) entry which is preliminary data.</text>
</comment>
<evidence type="ECO:0000313" key="8">
    <source>
        <dbReference type="Proteomes" id="UP001168821"/>
    </source>
</evidence>
<feature type="coiled-coil region" evidence="5">
    <location>
        <begin position="90"/>
        <end position="138"/>
    </location>
</feature>
<accession>A0AA38IFK7</accession>
<evidence type="ECO:0000256" key="1">
    <source>
        <dbReference type="ARBA" id="ARBA00005805"/>
    </source>
</evidence>
<dbReference type="GO" id="GO:0005930">
    <property type="term" value="C:axoneme"/>
    <property type="evidence" value="ECO:0007669"/>
    <property type="project" value="InterPro"/>
</dbReference>
<feature type="coiled-coil region" evidence="5">
    <location>
        <begin position="328"/>
        <end position="376"/>
    </location>
</feature>
<name>A0AA38IFK7_9CUCU</name>
<dbReference type="EMBL" id="JALNTZ010000004">
    <property type="protein sequence ID" value="KAJ3655060.1"/>
    <property type="molecule type" value="Genomic_DNA"/>
</dbReference>
<dbReference type="Proteomes" id="UP001168821">
    <property type="component" value="Unassembled WGS sequence"/>
</dbReference>
<comment type="function">
    <text evidence="4">Required for assembly of dynein regulatory complex (DRC) and inner dynein arm (IDA) complexes, which are responsible for ciliary beat regulation, thereby playing a central role in motility in cilia and flagella. Probably acts together with CCDC40 to form a molecular ruler that determines the 96 nanometer (nm) repeat length and arrangements of components in cilia and flagella. Not required for outer dynein arm complexes assembly.</text>
</comment>
<dbReference type="GO" id="GO:0060285">
    <property type="term" value="P:cilium-dependent cell motility"/>
    <property type="evidence" value="ECO:0007669"/>
    <property type="project" value="TreeGrafter"/>
</dbReference>
<evidence type="ECO:0000256" key="6">
    <source>
        <dbReference type="SAM" id="MobiDB-lite"/>
    </source>
</evidence>
<dbReference type="Pfam" id="PF24161">
    <property type="entry name" value="CCDC39"/>
    <property type="match status" value="1"/>
</dbReference>
<evidence type="ECO:0000256" key="5">
    <source>
        <dbReference type="SAM" id="Coils"/>
    </source>
</evidence>
<comment type="similarity">
    <text evidence="1">Belongs to the CCDC39 family.</text>
</comment>
<dbReference type="PANTHER" id="PTHR18962:SF0">
    <property type="entry name" value="COILED-COIL DOMAIN-CONTAINING PROTEIN 39"/>
    <property type="match status" value="1"/>
</dbReference>
<feature type="region of interest" description="Disordered" evidence="6">
    <location>
        <begin position="871"/>
        <end position="901"/>
    </location>
</feature>
<feature type="coiled-coil region" evidence="5">
    <location>
        <begin position="244"/>
        <end position="299"/>
    </location>
</feature>
<dbReference type="GO" id="GO:0060287">
    <property type="term" value="P:epithelial cilium movement involved in determination of left/right asymmetry"/>
    <property type="evidence" value="ECO:0007669"/>
    <property type="project" value="TreeGrafter"/>
</dbReference>
<feature type="compositionally biased region" description="Polar residues" evidence="6">
    <location>
        <begin position="873"/>
        <end position="889"/>
    </location>
</feature>
<evidence type="ECO:0000256" key="3">
    <source>
        <dbReference type="ARBA" id="ARBA00023054"/>
    </source>
</evidence>
<keyword evidence="3 5" id="KW-0175">Coiled coil</keyword>
<dbReference type="GO" id="GO:0005576">
    <property type="term" value="C:extracellular region"/>
    <property type="evidence" value="ECO:0007669"/>
    <property type="project" value="GOC"/>
</dbReference>
<evidence type="ECO:0000256" key="4">
    <source>
        <dbReference type="ARBA" id="ARBA00045182"/>
    </source>
</evidence>
<proteinExistence type="inferred from homology"/>
<dbReference type="PANTHER" id="PTHR18962">
    <property type="entry name" value="COILED-COIL DOMAIN-CONTAINING PROTEIN 39"/>
    <property type="match status" value="1"/>
</dbReference>
<sequence>MSTYLEEILKKLGWEDGFQIPVANAENQQLEEEVARLTLQKLKAKTQFETSTVKLENIEHHIKYISTESEQTQNLITVHAQQLQADEHRLKTHEAQKNKYDHDIRECEKKTAEIKERRKAKRAQLERCAKKLNTLKSETEWDTEALKAWEESLQKRDDDNELIKKFSKQDYRKYNELEAKRQNLELEFASRKQTIQKMVCDLTNYERMLERTGKIMKQQVEERNALIQQWKDSVKILQQRDNDIDHTQTQILETQEIIEKEQEKLQEHKQFHENELKNNNDLEHEKQQLNYLNSKLRRELHELSQYTLLLHSQADTVRRQMVHIAHQLEKERKNKKTIHEKIANTQDKIENIKIRANALREKNEAIKKSAMSADERTRQLEKLIDYEQKQQNALQSDCELLQNIFFRVQQELQEQFSIGKMRDLDINGVVNNINHLRKHNDDQRKALGKRKEDAYELDYKIDEVQRKILIKENVIHNEFTEELEIKLLELENTMGERAEIKNMLKDQVNKIRDDMRRLTSAIVADQSQLVVLKDKMQHQNLSYEGGQKQLQTLKASIQEKQVEENILRLRVNQLNKAMKKEEKSIYSMKKFKLTLEQATQERLIEISTNKDILLVKRRNLSEDKGRLKCDIAERRIKLEQFQKKYDITLMTMGKDEDGQTLSITHFKIKNAQEKFLLQQEGDELDIKIKTAEKEILAMENTLKVVNLTNAAFKQSLSAVEEEGTEIQEMKVLENQLLMVNDVLRANRKKLAEKRQEVEEVKAMLKDLEIRITQDREKQVDLEEEYLKVQREKAQKEEKVKRAENCLKQVEKKLHRKQREKYDRDLEIRQLYNANLNAMHRLVEMSIRYQEVAPLITRYTIEYEIKLPEKRTLSGHTESTRSIQTCSSTESETKSVSDTDSGSQVSSIAKVVITFKA</sequence>
<feature type="coiled-coil region" evidence="5">
    <location>
        <begin position="20"/>
        <end position="47"/>
    </location>
</feature>
<evidence type="ECO:0000256" key="2">
    <source>
        <dbReference type="ARBA" id="ARBA00016725"/>
    </source>
</evidence>
<keyword evidence="8" id="KW-1185">Reference proteome</keyword>
<gene>
    <name evidence="7" type="ORF">Zmor_014203</name>
</gene>
<reference evidence="7" key="1">
    <citation type="journal article" date="2023" name="G3 (Bethesda)">
        <title>Whole genome assemblies of Zophobas morio and Tenebrio molitor.</title>
        <authorList>
            <person name="Kaur S."/>
            <person name="Stinson S.A."/>
            <person name="diCenzo G.C."/>
        </authorList>
    </citation>
    <scope>NUCLEOTIDE SEQUENCE</scope>
    <source>
        <strain evidence="7">QUZm001</strain>
    </source>
</reference>
<feature type="coiled-coil region" evidence="5">
    <location>
        <begin position="167"/>
        <end position="194"/>
    </location>
</feature>
<dbReference type="GO" id="GO:0036159">
    <property type="term" value="P:inner dynein arm assembly"/>
    <property type="evidence" value="ECO:0007669"/>
    <property type="project" value="InterPro"/>
</dbReference>
<dbReference type="AlphaFoldDB" id="A0AA38IFK7"/>